<dbReference type="PANTHER" id="PTHR48163:SF2">
    <property type="entry name" value="EXPRESSED PROTEIN"/>
    <property type="match status" value="1"/>
</dbReference>
<comment type="caution">
    <text evidence="3">The sequence shown here is derived from an EMBL/GenBank/DDBJ whole genome shotgun (WGS) entry which is preliminary data.</text>
</comment>
<dbReference type="OrthoDB" id="2019706at2759"/>
<proteinExistence type="predicted"/>
<keyword evidence="2" id="KW-1133">Transmembrane helix</keyword>
<keyword evidence="2" id="KW-0472">Membrane</keyword>
<keyword evidence="2" id="KW-0812">Transmembrane</keyword>
<organism evidence="3 4">
    <name type="scientific">Vanilla planifolia</name>
    <name type="common">Vanilla</name>
    <dbReference type="NCBI Taxonomy" id="51239"/>
    <lineage>
        <taxon>Eukaryota</taxon>
        <taxon>Viridiplantae</taxon>
        <taxon>Streptophyta</taxon>
        <taxon>Embryophyta</taxon>
        <taxon>Tracheophyta</taxon>
        <taxon>Spermatophyta</taxon>
        <taxon>Magnoliopsida</taxon>
        <taxon>Liliopsida</taxon>
        <taxon>Asparagales</taxon>
        <taxon>Orchidaceae</taxon>
        <taxon>Vanilloideae</taxon>
        <taxon>Vanilleae</taxon>
        <taxon>Vanilla</taxon>
    </lineage>
</organism>
<evidence type="ECO:0000313" key="4">
    <source>
        <dbReference type="Proteomes" id="UP000639772"/>
    </source>
</evidence>
<dbReference type="PANTHER" id="PTHR48163">
    <property type="entry name" value="BNAC02G25670D PROTEIN"/>
    <property type="match status" value="1"/>
</dbReference>
<dbReference type="Proteomes" id="UP000639772">
    <property type="component" value="Chromosome 9"/>
</dbReference>
<evidence type="ECO:0000313" key="3">
    <source>
        <dbReference type="EMBL" id="KAG0468214.1"/>
    </source>
</evidence>
<dbReference type="EMBL" id="JADCNM010000009">
    <property type="protein sequence ID" value="KAG0468214.1"/>
    <property type="molecule type" value="Genomic_DNA"/>
</dbReference>
<sequence length="422" mass="47612">MEAHHASLGRRVLDEIRQKRAAERIIKTASGSDLESLNQQGMLRSGSGDRVTERDSYALLSQVKDLQIKIAELEKENQQLLVELEEKAVENSSLVRHVKELEDSTLPSLRKALKDVSIEKDAAIVAKEDALSQLRTAKKKVERGRRGAIQSMYLASGLVLSVFLIFCVLQAEEDAAALRAELNSMHQHIMTNSYSSTPSIDSSANRILSMEKEIAYLKSELQQSSLLRQQEQHKLAEEQLRTSSLMAVRQDLEDRLAALSKKVSDGGAKSDVSSPKAFSLHDKEKFEKQLHDMALMVERLESSRQKLLTEIDSQSSEIERLFEENSNFSVSYQDALGLAMQWENQVKECLKQNEQLRHHLDKVRSELLNSNQSSNSSAQSQVEIEKIVAVAQVLNNSSLKTSSLRIKSLRSKADQRHYLLRF</sequence>
<evidence type="ECO:0000256" key="1">
    <source>
        <dbReference type="SAM" id="Coils"/>
    </source>
</evidence>
<reference evidence="3 4" key="1">
    <citation type="journal article" date="2020" name="Nat. Food">
        <title>A phased Vanilla planifolia genome enables genetic improvement of flavour and production.</title>
        <authorList>
            <person name="Hasing T."/>
            <person name="Tang H."/>
            <person name="Brym M."/>
            <person name="Khazi F."/>
            <person name="Huang T."/>
            <person name="Chambers A.H."/>
        </authorList>
    </citation>
    <scope>NUCLEOTIDE SEQUENCE [LARGE SCALE GENOMIC DNA]</scope>
    <source>
        <tissue evidence="3">Leaf</tissue>
    </source>
</reference>
<accession>A0A835Q9G9</accession>
<feature type="coiled-coil region" evidence="1">
    <location>
        <begin position="283"/>
        <end position="366"/>
    </location>
</feature>
<dbReference type="AlphaFoldDB" id="A0A835Q9G9"/>
<feature type="transmembrane region" description="Helical" evidence="2">
    <location>
        <begin position="152"/>
        <end position="171"/>
    </location>
</feature>
<evidence type="ECO:0000256" key="2">
    <source>
        <dbReference type="SAM" id="Phobius"/>
    </source>
</evidence>
<name>A0A835Q9G9_VANPL</name>
<keyword evidence="1" id="KW-0175">Coiled coil</keyword>
<feature type="coiled-coil region" evidence="1">
    <location>
        <begin position="56"/>
        <end position="90"/>
    </location>
</feature>
<protein>
    <submittedName>
        <fullName evidence="3">Uncharacterized protein</fullName>
    </submittedName>
</protein>
<gene>
    <name evidence="3" type="ORF">HPP92_017542</name>
</gene>